<dbReference type="PANTHER" id="PTHR48466:SF2">
    <property type="entry name" value="OS10G0509000 PROTEIN"/>
    <property type="match status" value="1"/>
</dbReference>
<feature type="non-terminal residue" evidence="5">
    <location>
        <position position="1"/>
    </location>
</feature>
<keyword evidence="3" id="KW-0238">DNA-binding</keyword>
<dbReference type="InterPro" id="IPR000432">
    <property type="entry name" value="DNA_mismatch_repair_MutS_C"/>
</dbReference>
<proteinExistence type="predicted"/>
<dbReference type="AlphaFoldDB" id="A0A382RIL5"/>
<evidence type="ECO:0000313" key="5">
    <source>
        <dbReference type="EMBL" id="SVC97476.1"/>
    </source>
</evidence>
<dbReference type="InterPro" id="IPR036187">
    <property type="entry name" value="DNA_mismatch_repair_MutS_sf"/>
</dbReference>
<evidence type="ECO:0000256" key="2">
    <source>
        <dbReference type="ARBA" id="ARBA00022840"/>
    </source>
</evidence>
<dbReference type="GO" id="GO:0140664">
    <property type="term" value="F:ATP-dependent DNA damage sensor activity"/>
    <property type="evidence" value="ECO:0007669"/>
    <property type="project" value="InterPro"/>
</dbReference>
<dbReference type="GO" id="GO:0006298">
    <property type="term" value="P:mismatch repair"/>
    <property type="evidence" value="ECO:0007669"/>
    <property type="project" value="InterPro"/>
</dbReference>
<keyword evidence="1" id="KW-0547">Nucleotide-binding</keyword>
<gene>
    <name evidence="5" type="ORF">METZ01_LOCUS350330</name>
</gene>
<organism evidence="5">
    <name type="scientific">marine metagenome</name>
    <dbReference type="NCBI Taxonomy" id="408172"/>
    <lineage>
        <taxon>unclassified sequences</taxon>
        <taxon>metagenomes</taxon>
        <taxon>ecological metagenomes</taxon>
    </lineage>
</organism>
<dbReference type="InterPro" id="IPR045076">
    <property type="entry name" value="MutS"/>
</dbReference>
<protein>
    <recommendedName>
        <fullName evidence="4">DNA mismatch repair proteins mutS family domain-containing protein</fullName>
    </recommendedName>
</protein>
<dbReference type="SUPFAM" id="SSF48334">
    <property type="entry name" value="DNA repair protein MutS, domain III"/>
    <property type="match status" value="1"/>
</dbReference>
<dbReference type="SMART" id="SM00534">
    <property type="entry name" value="MUTSac"/>
    <property type="match status" value="1"/>
</dbReference>
<dbReference type="EMBL" id="UINC01121960">
    <property type="protein sequence ID" value="SVC97476.1"/>
    <property type="molecule type" value="Genomic_DNA"/>
</dbReference>
<feature type="non-terminal residue" evidence="5">
    <location>
        <position position="320"/>
    </location>
</feature>
<feature type="domain" description="DNA mismatch repair proteins mutS family" evidence="4">
    <location>
        <begin position="106"/>
        <end position="291"/>
    </location>
</feature>
<dbReference type="Gene3D" id="3.40.50.300">
    <property type="entry name" value="P-loop containing nucleotide triphosphate hydrolases"/>
    <property type="match status" value="1"/>
</dbReference>
<accession>A0A382RIL5</accession>
<dbReference type="SUPFAM" id="SSF52540">
    <property type="entry name" value="P-loop containing nucleoside triphosphate hydrolases"/>
    <property type="match status" value="1"/>
</dbReference>
<keyword evidence="2" id="KW-0067">ATP-binding</keyword>
<dbReference type="GO" id="GO:0030983">
    <property type="term" value="F:mismatched DNA binding"/>
    <property type="evidence" value="ECO:0007669"/>
    <property type="project" value="InterPro"/>
</dbReference>
<dbReference type="Pfam" id="PF00488">
    <property type="entry name" value="MutS_V"/>
    <property type="match status" value="1"/>
</dbReference>
<sequence length="320" mass="35217">LFIEPLFAVELNNRLLLAGKDVRAEEQRILLFLTDLVRENLDPLKKVFATLTTIDVLHAKVVFARMYGKTRPQFGSNISLKSLKHPLLVAQRKEVVPIDLILPRDKRGLVITGPNAGGKTAAMKTMGLVSLMAQTGFLIPCAEDNELPIFGSVMVDIGDAQSLEKNLSTFSAHVVNVKEIVSQYREPALVLLDEPGVGTDPAESAALAKALLFFLKACQVSVFVSTHLMEVKIFALEDNYYRIASVSFDADTLQPNYKLNYESPGQSLGLASARRLGLHKSICDYAENSISSGTQMLSRALTRLEERAAALLKEQEKSQE</sequence>
<evidence type="ECO:0000256" key="3">
    <source>
        <dbReference type="ARBA" id="ARBA00023125"/>
    </source>
</evidence>
<name>A0A382RIL5_9ZZZZ</name>
<dbReference type="PANTHER" id="PTHR48466">
    <property type="entry name" value="OS10G0509000 PROTEIN-RELATED"/>
    <property type="match status" value="1"/>
</dbReference>
<evidence type="ECO:0000256" key="1">
    <source>
        <dbReference type="ARBA" id="ARBA00022741"/>
    </source>
</evidence>
<reference evidence="5" key="1">
    <citation type="submission" date="2018-05" db="EMBL/GenBank/DDBJ databases">
        <authorList>
            <person name="Lanie J.A."/>
            <person name="Ng W.-L."/>
            <person name="Kazmierczak K.M."/>
            <person name="Andrzejewski T.M."/>
            <person name="Davidsen T.M."/>
            <person name="Wayne K.J."/>
            <person name="Tettelin H."/>
            <person name="Glass J.I."/>
            <person name="Rusch D."/>
            <person name="Podicherti R."/>
            <person name="Tsui H.-C.T."/>
            <person name="Winkler M.E."/>
        </authorList>
    </citation>
    <scope>NUCLEOTIDE SEQUENCE</scope>
</reference>
<evidence type="ECO:0000259" key="4">
    <source>
        <dbReference type="SMART" id="SM00534"/>
    </source>
</evidence>
<dbReference type="InterPro" id="IPR027417">
    <property type="entry name" value="P-loop_NTPase"/>
</dbReference>
<dbReference type="GO" id="GO:0005524">
    <property type="term" value="F:ATP binding"/>
    <property type="evidence" value="ECO:0007669"/>
    <property type="project" value="UniProtKB-KW"/>
</dbReference>